<accession>A0A7T2TYA7</accession>
<organism evidence="1 2">
    <name type="scientific">Burkholderia humptydooensis</name>
    <dbReference type="NCBI Taxonomy" id="430531"/>
    <lineage>
        <taxon>Bacteria</taxon>
        <taxon>Pseudomonadati</taxon>
        <taxon>Pseudomonadota</taxon>
        <taxon>Betaproteobacteria</taxon>
        <taxon>Burkholderiales</taxon>
        <taxon>Burkholderiaceae</taxon>
        <taxon>Burkholderia</taxon>
        <taxon>pseudomallei group</taxon>
    </lineage>
</organism>
<dbReference type="KEGG" id="bhg:I6G56_00695"/>
<proteinExistence type="predicted"/>
<name>A0A7U4P7S6_9BURK</name>
<protein>
    <submittedName>
        <fullName evidence="1">Uncharacterized protein</fullName>
    </submittedName>
</protein>
<geneLocation type="plasmid" evidence="1 2">
    <name>unnamed</name>
</geneLocation>
<reference evidence="1 2" key="1">
    <citation type="submission" date="2020-12" db="EMBL/GenBank/DDBJ databases">
        <title>FDA dAtabase for Regulatory Grade micrObial Sequences (FDA-ARGOS): Supporting development and validation of Infectious Disease Dx tests.</title>
        <authorList>
            <person name="Nelson B."/>
            <person name="Plummer A."/>
            <person name="Tallon L."/>
            <person name="Sadzewicz L."/>
            <person name="Zhao X."/>
            <person name="Boylan J."/>
            <person name="Ott S."/>
            <person name="Bowen H."/>
            <person name="Vavikolanu K."/>
            <person name="Mehta A."/>
            <person name="Aluvathingal J."/>
            <person name="Nadendla S."/>
            <person name="Myers T."/>
            <person name="Yan Y."/>
            <person name="Sichtig H."/>
        </authorList>
    </citation>
    <scope>NUCLEOTIDE SEQUENCE [LARGE SCALE GENOMIC DNA]</scope>
    <source>
        <strain evidence="1 2">FDAARGOS_899</strain>
        <plasmid evidence="1 2">unnamed</plasmid>
    </source>
</reference>
<keyword evidence="1" id="KW-0614">Plasmid</keyword>
<accession>A0A7U4P7S6</accession>
<dbReference type="EMBL" id="CP065685">
    <property type="protein sequence ID" value="QPS42089.1"/>
    <property type="molecule type" value="Genomic_DNA"/>
</dbReference>
<gene>
    <name evidence="1" type="ORF">I6G56_00695</name>
</gene>
<evidence type="ECO:0000313" key="2">
    <source>
        <dbReference type="Proteomes" id="UP000594943"/>
    </source>
</evidence>
<sequence>MMLIRHVHRVAASQAARVASGDATAAQACAAVIRHGTSLAVTAHYFGADDIADAIAAVTDREAARLNPAWCDAEPSAVAAGEPA</sequence>
<dbReference type="Proteomes" id="UP000594943">
    <property type="component" value="Plasmid unnamed"/>
</dbReference>
<dbReference type="AlphaFoldDB" id="A0A7U4P7S6"/>
<evidence type="ECO:0000313" key="1">
    <source>
        <dbReference type="EMBL" id="QPS42089.1"/>
    </source>
</evidence>